<dbReference type="InterPro" id="IPR004367">
    <property type="entry name" value="Cyclin_C-dom"/>
</dbReference>
<dbReference type="InterPro" id="IPR039361">
    <property type="entry name" value="Cyclin"/>
</dbReference>
<comment type="similarity">
    <text evidence="1">Belongs to the cyclin family. Cyclin AB subfamily.</text>
</comment>
<evidence type="ECO:0000256" key="4">
    <source>
        <dbReference type="ARBA" id="ARBA00023306"/>
    </source>
</evidence>
<keyword evidence="2" id="KW-0132">Cell division</keyword>
<dbReference type="STRING" id="337451.A0A3S4NAT4"/>
<comment type="caution">
    <text evidence="9">The sequence shown here is derived from an EMBL/GenBank/DDBJ whole genome shotgun (WGS) entry which is preliminary data.</text>
</comment>
<dbReference type="InterPro" id="IPR006671">
    <property type="entry name" value="Cyclin_N"/>
</dbReference>
<dbReference type="PIRSF" id="PIRSF001771">
    <property type="entry name" value="Cyclin_A_B_D_E"/>
    <property type="match status" value="1"/>
</dbReference>
<dbReference type="Pfam" id="PF00134">
    <property type="entry name" value="Cyclin_N"/>
    <property type="match status" value="1"/>
</dbReference>
<keyword evidence="3 5" id="KW-0195">Cyclin</keyword>
<reference evidence="9 10" key="1">
    <citation type="journal article" date="2019" name="Nat. Plants">
        <title>Stout camphor tree genome fills gaps in understanding of flowering plant genome evolution.</title>
        <authorList>
            <person name="Chaw S.M."/>
            <person name="Liu Y.C."/>
            <person name="Wu Y.W."/>
            <person name="Wang H.Y."/>
            <person name="Lin C.I."/>
            <person name="Wu C.S."/>
            <person name="Ke H.M."/>
            <person name="Chang L.Y."/>
            <person name="Hsu C.Y."/>
            <person name="Yang H.T."/>
            <person name="Sudianto E."/>
            <person name="Hsu M.H."/>
            <person name="Wu K.P."/>
            <person name="Wang L.N."/>
            <person name="Leebens-Mack J.H."/>
            <person name="Tsai I.J."/>
        </authorList>
    </citation>
    <scope>NUCLEOTIDE SEQUENCE [LARGE SCALE GENOMIC DNA]</scope>
    <source>
        <strain evidence="10">cv. Chaw 1501</strain>
        <tissue evidence="9">Young leaves</tissue>
    </source>
</reference>
<evidence type="ECO:0000313" key="9">
    <source>
        <dbReference type="EMBL" id="RWR74779.1"/>
    </source>
</evidence>
<feature type="region of interest" description="Disordered" evidence="6">
    <location>
        <begin position="1"/>
        <end position="30"/>
    </location>
</feature>
<dbReference type="PANTHER" id="PTHR10177">
    <property type="entry name" value="CYCLINS"/>
    <property type="match status" value="1"/>
</dbReference>
<dbReference type="InterPro" id="IPR036915">
    <property type="entry name" value="Cyclin-like_sf"/>
</dbReference>
<feature type="domain" description="Cyclin C-terminal" evidence="8">
    <location>
        <begin position="311"/>
        <end position="428"/>
    </location>
</feature>
<dbReference type="GO" id="GO:0010332">
    <property type="term" value="P:response to gamma radiation"/>
    <property type="evidence" value="ECO:0007669"/>
    <property type="project" value="UniProtKB-ARBA"/>
</dbReference>
<dbReference type="GO" id="GO:0044772">
    <property type="term" value="P:mitotic cell cycle phase transition"/>
    <property type="evidence" value="ECO:0007669"/>
    <property type="project" value="InterPro"/>
</dbReference>
<dbReference type="Proteomes" id="UP000283530">
    <property type="component" value="Unassembled WGS sequence"/>
</dbReference>
<name>A0A3S4NAT4_9MAGN</name>
<organism evidence="9 10">
    <name type="scientific">Cinnamomum micranthum f. kanehirae</name>
    <dbReference type="NCBI Taxonomy" id="337451"/>
    <lineage>
        <taxon>Eukaryota</taxon>
        <taxon>Viridiplantae</taxon>
        <taxon>Streptophyta</taxon>
        <taxon>Embryophyta</taxon>
        <taxon>Tracheophyta</taxon>
        <taxon>Spermatophyta</taxon>
        <taxon>Magnoliopsida</taxon>
        <taxon>Magnoliidae</taxon>
        <taxon>Laurales</taxon>
        <taxon>Lauraceae</taxon>
        <taxon>Cinnamomum</taxon>
    </lineage>
</organism>
<dbReference type="Pfam" id="PF02984">
    <property type="entry name" value="Cyclin_C"/>
    <property type="match status" value="1"/>
</dbReference>
<dbReference type="InterPro" id="IPR046965">
    <property type="entry name" value="Cyclin_A/B-like"/>
</dbReference>
<feature type="domain" description="Cyclin-like" evidence="7">
    <location>
        <begin position="218"/>
        <end position="302"/>
    </location>
</feature>
<accession>A0A3S4NAT4</accession>
<evidence type="ECO:0000313" key="10">
    <source>
        <dbReference type="Proteomes" id="UP000283530"/>
    </source>
</evidence>
<evidence type="ECO:0000256" key="2">
    <source>
        <dbReference type="ARBA" id="ARBA00022618"/>
    </source>
</evidence>
<proteinExistence type="inferred from homology"/>
<dbReference type="PROSITE" id="PS00292">
    <property type="entry name" value="CYCLINS"/>
    <property type="match status" value="1"/>
</dbReference>
<dbReference type="InterPro" id="IPR048258">
    <property type="entry name" value="Cyclins_cyclin-box"/>
</dbReference>
<dbReference type="Gene3D" id="1.10.472.10">
    <property type="entry name" value="Cyclin-like"/>
    <property type="match status" value="2"/>
</dbReference>
<protein>
    <submittedName>
        <fullName evidence="9">Mitotic cyclin B1</fullName>
    </submittedName>
</protein>
<dbReference type="SMART" id="SM00385">
    <property type="entry name" value="CYCLIN"/>
    <property type="match status" value="2"/>
</dbReference>
<keyword evidence="10" id="KW-1185">Reference proteome</keyword>
<evidence type="ECO:0000259" key="8">
    <source>
        <dbReference type="SMART" id="SM01332"/>
    </source>
</evidence>
<evidence type="ECO:0000256" key="3">
    <source>
        <dbReference type="ARBA" id="ARBA00023127"/>
    </source>
</evidence>
<evidence type="ECO:0000256" key="6">
    <source>
        <dbReference type="SAM" id="MobiDB-lite"/>
    </source>
</evidence>
<evidence type="ECO:0000256" key="1">
    <source>
        <dbReference type="ARBA" id="ARBA00006955"/>
    </source>
</evidence>
<feature type="region of interest" description="Disordered" evidence="6">
    <location>
        <begin position="99"/>
        <end position="139"/>
    </location>
</feature>
<dbReference type="CDD" id="cd20567">
    <property type="entry name" value="CYCLIN_AtCycB-like_rpt1"/>
    <property type="match status" value="1"/>
</dbReference>
<dbReference type="OrthoDB" id="5590282at2759"/>
<dbReference type="EMBL" id="QPKB01000001">
    <property type="protein sequence ID" value="RWR74779.1"/>
    <property type="molecule type" value="Genomic_DNA"/>
</dbReference>
<dbReference type="AlphaFoldDB" id="A0A3S4NAT4"/>
<gene>
    <name evidence="9" type="ORF">CKAN_00312200</name>
</gene>
<dbReference type="SMART" id="SM01332">
    <property type="entry name" value="Cyclin_C"/>
    <property type="match status" value="1"/>
</dbReference>
<sequence>MAARPVVPQQNRGGAAALGKQKPMAAAEGKNRRALGDIGNLVDARGAIEGKQLPQQISRPITRGFCAKLLANAQAAAAANQKPDAAVVDNGVKPKAAARQKAAMIKPEQPAKVIEINSESEEGKTKNSTNKKKTSEGLSRKNKVRTLTSILTARSKVACGIKAIEDIDAPDSENQLAVVDYVEDIYKFYRLMEASSRVHDYMGSQIEINDRMRSILVDWLIEVHNKFELMPETLYLTIHIVDRYLSVKTVPRRELQLVGIAAMLIASKYEEIWAPEINDFVCISDRTYCREQILIMEKNMLNVLEWSLTVPTLYVFLVRFLKAAVSDKEMEDMVFFYAELALTQYSMIAYCPSMIAASAVYAAQCTLKKSPLWSGTLRHHTGFSEAQIMDCAKLLVNFHSLAAESKLKVVYRKYSSLERGAVALIPPAKLEELKADCGFVSPIIVQQQS</sequence>
<dbReference type="SUPFAM" id="SSF47954">
    <property type="entry name" value="Cyclin-like"/>
    <property type="match status" value="2"/>
</dbReference>
<dbReference type="GO" id="GO:0051301">
    <property type="term" value="P:cell division"/>
    <property type="evidence" value="ECO:0007669"/>
    <property type="project" value="UniProtKB-KW"/>
</dbReference>
<evidence type="ECO:0000259" key="7">
    <source>
        <dbReference type="SMART" id="SM00385"/>
    </source>
</evidence>
<dbReference type="CDD" id="cd20511">
    <property type="entry name" value="CYCLIN_AtCycB-like_rpt2"/>
    <property type="match status" value="1"/>
</dbReference>
<dbReference type="GO" id="GO:0016538">
    <property type="term" value="F:cyclin-dependent protein serine/threonine kinase regulator activity"/>
    <property type="evidence" value="ECO:0007669"/>
    <property type="project" value="InterPro"/>
</dbReference>
<feature type="domain" description="Cyclin-like" evidence="7">
    <location>
        <begin position="315"/>
        <end position="397"/>
    </location>
</feature>
<dbReference type="FunFam" id="1.10.472.10:FF:000032">
    <property type="entry name" value="G2/mitotic-specific cyclin-1"/>
    <property type="match status" value="1"/>
</dbReference>
<dbReference type="InterPro" id="IPR013763">
    <property type="entry name" value="Cyclin-like_dom"/>
</dbReference>
<keyword evidence="4" id="KW-0131">Cell cycle</keyword>
<evidence type="ECO:0000256" key="5">
    <source>
        <dbReference type="RuleBase" id="RU000383"/>
    </source>
</evidence>